<organism evidence="14 15">
    <name type="scientific">Parasphingorhabdus halotolerans</name>
    <dbReference type="NCBI Taxonomy" id="2725558"/>
    <lineage>
        <taxon>Bacteria</taxon>
        <taxon>Pseudomonadati</taxon>
        <taxon>Pseudomonadota</taxon>
        <taxon>Alphaproteobacteria</taxon>
        <taxon>Sphingomonadales</taxon>
        <taxon>Sphingomonadaceae</taxon>
        <taxon>Parasphingorhabdus</taxon>
    </lineage>
</organism>
<evidence type="ECO:0000256" key="7">
    <source>
        <dbReference type="ARBA" id="ARBA00023284"/>
    </source>
</evidence>
<comment type="function">
    <text evidence="1">Thiol-specific peroxidase that catalyzes the reduction of hydrogen peroxide and organic hydroperoxides to water and alcohols, respectively. Plays a role in cell protection against oxidative stress by detoxifying peroxides and as sensor of hydrogen peroxide-mediated signaling events.</text>
</comment>
<dbReference type="EMBL" id="CP051217">
    <property type="protein sequence ID" value="QJB68912.1"/>
    <property type="molecule type" value="Genomic_DNA"/>
</dbReference>
<keyword evidence="4" id="KW-0049">Antioxidant</keyword>
<dbReference type="EC" id="1.11.1.24" evidence="2"/>
<dbReference type="RefSeq" id="WP_168818754.1">
    <property type="nucleotide sequence ID" value="NZ_CP051217.1"/>
</dbReference>
<evidence type="ECO:0000256" key="5">
    <source>
        <dbReference type="ARBA" id="ARBA00023002"/>
    </source>
</evidence>
<accession>A0A6H2DJQ6</accession>
<sequence length="188" mass="19669">MTVRQSFLALSALTLSALPLSLASAPAAQAALKEGAQAMDFTTQAALSGKAFTFSLAKALKKGPVVLYFYPKAFTSGCTIEANQFAEATPELNAMGATVIGVSADNIETLKRFSVEECRNKFAVAVGSKKVIKAYDANLPVMGGSNRTTYIIAPDGKVIWSYSSLNVKGHVPGALAGVKAWKDAMAGK</sequence>
<evidence type="ECO:0000256" key="6">
    <source>
        <dbReference type="ARBA" id="ARBA00023157"/>
    </source>
</evidence>
<feature type="domain" description="Thioredoxin" evidence="13">
    <location>
        <begin position="32"/>
        <end position="187"/>
    </location>
</feature>
<dbReference type="CDD" id="cd03017">
    <property type="entry name" value="PRX_BCP"/>
    <property type="match status" value="1"/>
</dbReference>
<comment type="similarity">
    <text evidence="9">Belongs to the peroxiredoxin family. BCP/PrxQ subfamily.</text>
</comment>
<name>A0A6H2DJQ6_9SPHN</name>
<dbReference type="SUPFAM" id="SSF52833">
    <property type="entry name" value="Thioredoxin-like"/>
    <property type="match status" value="1"/>
</dbReference>
<dbReference type="InterPro" id="IPR000866">
    <property type="entry name" value="AhpC/TSA"/>
</dbReference>
<evidence type="ECO:0000259" key="13">
    <source>
        <dbReference type="PROSITE" id="PS51352"/>
    </source>
</evidence>
<keyword evidence="12" id="KW-0732">Signal</keyword>
<dbReference type="GO" id="GO:0034599">
    <property type="term" value="P:cellular response to oxidative stress"/>
    <property type="evidence" value="ECO:0007669"/>
    <property type="project" value="TreeGrafter"/>
</dbReference>
<dbReference type="Gene3D" id="3.40.30.10">
    <property type="entry name" value="Glutaredoxin"/>
    <property type="match status" value="1"/>
</dbReference>
<gene>
    <name evidence="14" type="ORF">HF685_06175</name>
</gene>
<feature type="chain" id="PRO_5026223392" description="thioredoxin-dependent peroxiredoxin" evidence="12">
    <location>
        <begin position="31"/>
        <end position="188"/>
    </location>
</feature>
<evidence type="ECO:0000256" key="4">
    <source>
        <dbReference type="ARBA" id="ARBA00022862"/>
    </source>
</evidence>
<dbReference type="Proteomes" id="UP000501600">
    <property type="component" value="Chromosome"/>
</dbReference>
<evidence type="ECO:0000256" key="2">
    <source>
        <dbReference type="ARBA" id="ARBA00013017"/>
    </source>
</evidence>
<evidence type="ECO:0000313" key="14">
    <source>
        <dbReference type="EMBL" id="QJB68912.1"/>
    </source>
</evidence>
<keyword evidence="7" id="KW-0676">Redox-active center</keyword>
<dbReference type="InterPro" id="IPR036249">
    <property type="entry name" value="Thioredoxin-like_sf"/>
</dbReference>
<comment type="catalytic activity">
    <reaction evidence="11">
        <text>a hydroperoxide + [thioredoxin]-dithiol = an alcohol + [thioredoxin]-disulfide + H2O</text>
        <dbReference type="Rhea" id="RHEA:62620"/>
        <dbReference type="Rhea" id="RHEA-COMP:10698"/>
        <dbReference type="Rhea" id="RHEA-COMP:10700"/>
        <dbReference type="ChEBI" id="CHEBI:15377"/>
        <dbReference type="ChEBI" id="CHEBI:29950"/>
        <dbReference type="ChEBI" id="CHEBI:30879"/>
        <dbReference type="ChEBI" id="CHEBI:35924"/>
        <dbReference type="ChEBI" id="CHEBI:50058"/>
        <dbReference type="EC" id="1.11.1.24"/>
    </reaction>
</comment>
<dbReference type="Pfam" id="PF00578">
    <property type="entry name" value="AhpC-TSA"/>
    <property type="match status" value="1"/>
</dbReference>
<dbReference type="KEGG" id="phao:HF685_06175"/>
<evidence type="ECO:0000256" key="12">
    <source>
        <dbReference type="SAM" id="SignalP"/>
    </source>
</evidence>
<dbReference type="PANTHER" id="PTHR42801">
    <property type="entry name" value="THIOREDOXIN-DEPENDENT PEROXIDE REDUCTASE"/>
    <property type="match status" value="1"/>
</dbReference>
<dbReference type="PROSITE" id="PS51318">
    <property type="entry name" value="TAT"/>
    <property type="match status" value="1"/>
</dbReference>
<dbReference type="PANTHER" id="PTHR42801:SF4">
    <property type="entry name" value="AHPC_TSA FAMILY PROTEIN"/>
    <property type="match status" value="1"/>
</dbReference>
<evidence type="ECO:0000256" key="3">
    <source>
        <dbReference type="ARBA" id="ARBA00022559"/>
    </source>
</evidence>
<reference evidence="14 15" key="1">
    <citation type="submission" date="2020-04" db="EMBL/GenBank/DDBJ databases">
        <title>Genome sequence for Sphingorhabdus sp. strain M1.</title>
        <authorList>
            <person name="Park S.-J."/>
        </authorList>
    </citation>
    <scope>NUCLEOTIDE SEQUENCE [LARGE SCALE GENOMIC DNA]</scope>
    <source>
        <strain evidence="14 15">JK6</strain>
    </source>
</reference>
<keyword evidence="5" id="KW-0560">Oxidoreductase</keyword>
<dbReference type="GO" id="GO:0008379">
    <property type="term" value="F:thioredoxin peroxidase activity"/>
    <property type="evidence" value="ECO:0007669"/>
    <property type="project" value="TreeGrafter"/>
</dbReference>
<proteinExistence type="inferred from homology"/>
<keyword evidence="3" id="KW-0575">Peroxidase</keyword>
<keyword evidence="6" id="KW-1015">Disulfide bond</keyword>
<dbReference type="PROSITE" id="PS51352">
    <property type="entry name" value="THIOREDOXIN_2"/>
    <property type="match status" value="1"/>
</dbReference>
<dbReference type="InterPro" id="IPR050924">
    <property type="entry name" value="Peroxiredoxin_BCP/PrxQ"/>
</dbReference>
<dbReference type="InterPro" id="IPR013766">
    <property type="entry name" value="Thioredoxin_domain"/>
</dbReference>
<protein>
    <recommendedName>
        <fullName evidence="2">thioredoxin-dependent peroxiredoxin</fullName>
        <ecNumber evidence="2">1.11.1.24</ecNumber>
    </recommendedName>
    <alternativeName>
        <fullName evidence="8">Thioredoxin peroxidase</fullName>
    </alternativeName>
    <alternativeName>
        <fullName evidence="10">Thioredoxin-dependent peroxiredoxin Bcp</fullName>
    </alternativeName>
</protein>
<dbReference type="GO" id="GO:0005737">
    <property type="term" value="C:cytoplasm"/>
    <property type="evidence" value="ECO:0007669"/>
    <property type="project" value="TreeGrafter"/>
</dbReference>
<evidence type="ECO:0000313" key="15">
    <source>
        <dbReference type="Proteomes" id="UP000501600"/>
    </source>
</evidence>
<evidence type="ECO:0000256" key="1">
    <source>
        <dbReference type="ARBA" id="ARBA00003330"/>
    </source>
</evidence>
<feature type="signal peptide" evidence="12">
    <location>
        <begin position="1"/>
        <end position="30"/>
    </location>
</feature>
<keyword evidence="15" id="KW-1185">Reference proteome</keyword>
<evidence type="ECO:0000256" key="9">
    <source>
        <dbReference type="ARBA" id="ARBA00038489"/>
    </source>
</evidence>
<evidence type="ECO:0000256" key="10">
    <source>
        <dbReference type="ARBA" id="ARBA00042639"/>
    </source>
</evidence>
<evidence type="ECO:0000256" key="11">
    <source>
        <dbReference type="ARBA" id="ARBA00049091"/>
    </source>
</evidence>
<dbReference type="AlphaFoldDB" id="A0A6H2DJQ6"/>
<dbReference type="GO" id="GO:0045454">
    <property type="term" value="P:cell redox homeostasis"/>
    <property type="evidence" value="ECO:0007669"/>
    <property type="project" value="TreeGrafter"/>
</dbReference>
<evidence type="ECO:0000256" key="8">
    <source>
        <dbReference type="ARBA" id="ARBA00032824"/>
    </source>
</evidence>
<dbReference type="InterPro" id="IPR006311">
    <property type="entry name" value="TAT_signal"/>
</dbReference>